<comment type="cofactor">
    <cofactor evidence="1 5">
        <name>Mg(2+)</name>
        <dbReference type="ChEBI" id="CHEBI:18420"/>
    </cofactor>
</comment>
<name>W4LGD6_ENTF1</name>
<keyword evidence="3" id="KW-0378">Hydrolase</keyword>
<proteinExistence type="predicted"/>
<feature type="binding site" evidence="5">
    <location>
        <position position="93"/>
    </location>
    <ligand>
        <name>Mg(2+)</name>
        <dbReference type="ChEBI" id="CHEBI:18420"/>
        <label>2</label>
    </ligand>
</feature>
<protein>
    <recommendedName>
        <fullName evidence="9">Inositol monophosphatase</fullName>
    </recommendedName>
</protein>
<feature type="binding site" evidence="5">
    <location>
        <position position="94"/>
    </location>
    <ligand>
        <name>Mg(2+)</name>
        <dbReference type="ChEBI" id="CHEBI:18420"/>
        <label>1</label>
        <note>catalytic</note>
    </ligand>
</feature>
<dbReference type="InterPro" id="IPR000760">
    <property type="entry name" value="Inositol_monophosphatase-like"/>
</dbReference>
<keyword evidence="4 5" id="KW-0460">Magnesium</keyword>
<organism evidence="7 8">
    <name type="scientific">Entotheonella factor</name>
    <dbReference type="NCBI Taxonomy" id="1429438"/>
    <lineage>
        <taxon>Bacteria</taxon>
        <taxon>Pseudomonadati</taxon>
        <taxon>Nitrospinota/Tectimicrobiota group</taxon>
        <taxon>Candidatus Tectimicrobiota</taxon>
        <taxon>Candidatus Entotheonellia</taxon>
        <taxon>Candidatus Entotheonellales</taxon>
        <taxon>Candidatus Entotheonellaceae</taxon>
        <taxon>Candidatus Entotheonella</taxon>
    </lineage>
</organism>
<dbReference type="PATRIC" id="fig|1429438.4.peg.4564"/>
<accession>W4LGD6</accession>
<dbReference type="Gene3D" id="3.40.190.80">
    <property type="match status" value="1"/>
</dbReference>
<dbReference type="GO" id="GO:0008934">
    <property type="term" value="F:inositol monophosphate 1-phosphatase activity"/>
    <property type="evidence" value="ECO:0007669"/>
    <property type="project" value="TreeGrafter"/>
</dbReference>
<dbReference type="Proteomes" id="UP000019141">
    <property type="component" value="Unassembled WGS sequence"/>
</dbReference>
<evidence type="ECO:0008006" key="9">
    <source>
        <dbReference type="Google" id="ProtNLM"/>
    </source>
</evidence>
<evidence type="ECO:0000256" key="4">
    <source>
        <dbReference type="ARBA" id="ARBA00022842"/>
    </source>
</evidence>
<feature type="compositionally biased region" description="Basic residues" evidence="6">
    <location>
        <begin position="303"/>
        <end position="313"/>
    </location>
</feature>
<feature type="region of interest" description="Disordered" evidence="6">
    <location>
        <begin position="303"/>
        <end position="343"/>
    </location>
</feature>
<reference evidence="7 8" key="1">
    <citation type="journal article" date="2014" name="Nature">
        <title>An environmental bacterial taxon with a large and distinct metabolic repertoire.</title>
        <authorList>
            <person name="Wilson M.C."/>
            <person name="Mori T."/>
            <person name="Ruckert C."/>
            <person name="Uria A.R."/>
            <person name="Helf M.J."/>
            <person name="Takada K."/>
            <person name="Gernert C."/>
            <person name="Steffens U.A."/>
            <person name="Heycke N."/>
            <person name="Schmitt S."/>
            <person name="Rinke C."/>
            <person name="Helfrich E.J."/>
            <person name="Brachmann A.O."/>
            <person name="Gurgui C."/>
            <person name="Wakimoto T."/>
            <person name="Kracht M."/>
            <person name="Crusemann M."/>
            <person name="Hentschel U."/>
            <person name="Abe I."/>
            <person name="Matsunaga S."/>
            <person name="Kalinowski J."/>
            <person name="Takeyama H."/>
            <person name="Piel J."/>
        </authorList>
    </citation>
    <scope>NUCLEOTIDE SEQUENCE [LARGE SCALE GENOMIC DNA]</scope>
    <source>
        <strain evidence="8">TSY1</strain>
    </source>
</reference>
<feature type="binding site" evidence="5">
    <location>
        <position position="91"/>
    </location>
    <ligand>
        <name>Mg(2+)</name>
        <dbReference type="ChEBI" id="CHEBI:18420"/>
        <label>1</label>
        <note>catalytic</note>
    </ligand>
</feature>
<dbReference type="PANTHER" id="PTHR20854">
    <property type="entry name" value="INOSITOL MONOPHOSPHATASE"/>
    <property type="match status" value="1"/>
</dbReference>
<feature type="binding site" evidence="5">
    <location>
        <position position="74"/>
    </location>
    <ligand>
        <name>Mg(2+)</name>
        <dbReference type="ChEBI" id="CHEBI:18420"/>
        <label>1</label>
        <note>catalytic</note>
    </ligand>
</feature>
<dbReference type="GO" id="GO:0046872">
    <property type="term" value="F:metal ion binding"/>
    <property type="evidence" value="ECO:0007669"/>
    <property type="project" value="UniProtKB-KW"/>
</dbReference>
<dbReference type="Pfam" id="PF00459">
    <property type="entry name" value="Inositol_P"/>
    <property type="match status" value="1"/>
</dbReference>
<dbReference type="Gene3D" id="3.30.540.10">
    <property type="entry name" value="Fructose-1,6-Bisphosphatase, subunit A, domain 1"/>
    <property type="match status" value="1"/>
</dbReference>
<dbReference type="AlphaFoldDB" id="W4LGD6"/>
<dbReference type="SUPFAM" id="SSF56655">
    <property type="entry name" value="Carbohydrate phosphatase"/>
    <property type="match status" value="1"/>
</dbReference>
<evidence type="ECO:0000313" key="8">
    <source>
        <dbReference type="Proteomes" id="UP000019141"/>
    </source>
</evidence>
<dbReference type="PROSITE" id="PS00629">
    <property type="entry name" value="IMP_1"/>
    <property type="match status" value="1"/>
</dbReference>
<dbReference type="GO" id="GO:0006020">
    <property type="term" value="P:inositol metabolic process"/>
    <property type="evidence" value="ECO:0007669"/>
    <property type="project" value="TreeGrafter"/>
</dbReference>
<evidence type="ECO:0000256" key="6">
    <source>
        <dbReference type="SAM" id="MobiDB-lite"/>
    </source>
</evidence>
<sequence>MQVDRQMLVEAEAVCVEAVREAGAVLKTYFRAPLDVEFKEKGQQSPVTEADRRSEAMLREALSKAFPEHGIIGEEQDDVVNAGADYVWFLDPLDGTTNFTAGLPAFAISMGLCFRGTPVLGVVGVPWEGGEGTIFRAYQGGGAHCNDMAMQIAPSEVPAGTRLMSMPFWALGQYRVGRRSSIRGGNIRANGSIAYELVYAAHGSYQFSVISGARLWDMVGGAVLVQEAGGKILCCNGKSRRWSDWETFLKRALAKPFGDDIEALRKLHVYMLVGNPDVVQRQAGMIGLRRPLPGVSAVRKQIRKFKQRRRAKSSSRTDRQPAAASESSSQTDRQPAVPSESKG</sequence>
<dbReference type="GO" id="GO:0007165">
    <property type="term" value="P:signal transduction"/>
    <property type="evidence" value="ECO:0007669"/>
    <property type="project" value="TreeGrafter"/>
</dbReference>
<keyword evidence="8" id="KW-1185">Reference proteome</keyword>
<keyword evidence="2 5" id="KW-0479">Metal-binding</keyword>
<evidence type="ECO:0000313" key="7">
    <source>
        <dbReference type="EMBL" id="ETW97158.1"/>
    </source>
</evidence>
<evidence type="ECO:0000256" key="3">
    <source>
        <dbReference type="ARBA" id="ARBA00022801"/>
    </source>
</evidence>
<evidence type="ECO:0000256" key="5">
    <source>
        <dbReference type="PIRSR" id="PIRSR600760-2"/>
    </source>
</evidence>
<gene>
    <name evidence="7" type="ORF">ETSY1_23750</name>
</gene>
<dbReference type="FunFam" id="3.30.540.10:FF:000003">
    <property type="entry name" value="Inositol-1-monophosphatase"/>
    <property type="match status" value="1"/>
</dbReference>
<dbReference type="EMBL" id="AZHW01000698">
    <property type="protein sequence ID" value="ETW97158.1"/>
    <property type="molecule type" value="Genomic_DNA"/>
</dbReference>
<dbReference type="PRINTS" id="PR00377">
    <property type="entry name" value="IMPHPHTASES"/>
</dbReference>
<dbReference type="PANTHER" id="PTHR20854:SF4">
    <property type="entry name" value="INOSITOL-1-MONOPHOSPHATASE-RELATED"/>
    <property type="match status" value="1"/>
</dbReference>
<comment type="caution">
    <text evidence="7">The sequence shown here is derived from an EMBL/GenBank/DDBJ whole genome shotgun (WGS) entry which is preliminary data.</text>
</comment>
<feature type="binding site" evidence="5">
    <location>
        <position position="217"/>
    </location>
    <ligand>
        <name>Mg(2+)</name>
        <dbReference type="ChEBI" id="CHEBI:18420"/>
        <label>1</label>
        <note>catalytic</note>
    </ligand>
</feature>
<dbReference type="HOGENOM" id="CLU_833379_0_0_7"/>
<evidence type="ECO:0000256" key="1">
    <source>
        <dbReference type="ARBA" id="ARBA00001946"/>
    </source>
</evidence>
<evidence type="ECO:0000256" key="2">
    <source>
        <dbReference type="ARBA" id="ARBA00022723"/>
    </source>
</evidence>
<dbReference type="InterPro" id="IPR020583">
    <property type="entry name" value="Inositol_monoP_metal-BS"/>
</dbReference>